<reference evidence="1 2" key="1">
    <citation type="journal article" date="2011" name="J. Bacteriol.">
        <title>Comparative genomics of 28 Salmonella enterica isolates: evidence for CRISPR-mediated adaptive sublineage evolution.</title>
        <authorList>
            <person name="Fricke W.F."/>
            <person name="Mammel M.K."/>
            <person name="McDermott P.F."/>
            <person name="Tartera C."/>
            <person name="White D.G."/>
            <person name="Leclerc J.E."/>
            <person name="Ravel J."/>
            <person name="Cebula T.A."/>
        </authorList>
    </citation>
    <scope>NUCLEOTIDE SEQUENCE [LARGE SCALE GENOMIC DNA]</scope>
    <source>
        <strain evidence="1 2">CT_02021853</strain>
        <plasmid evidence="1 2">pCT02021853_74</plasmid>
    </source>
</reference>
<keyword evidence="1" id="KW-0614">Plasmid</keyword>
<evidence type="ECO:0000313" key="1">
    <source>
        <dbReference type="EMBL" id="ACH73496.1"/>
    </source>
</evidence>
<sequence>MVYKYYIKRRGNIILFYDELIFRKNKIIYKISFTTIKFRPVVFRPET</sequence>
<dbReference type="AlphaFoldDB" id="A0A6C6ZT03"/>
<name>A0A6C6ZT03_SALDC</name>
<evidence type="ECO:0000313" key="2">
    <source>
        <dbReference type="Proteomes" id="UP000008322"/>
    </source>
</evidence>
<accession>A0A6C6ZT03</accession>
<organism evidence="1 2">
    <name type="scientific">Salmonella dublin (strain CT_02021853)</name>
    <dbReference type="NCBI Taxonomy" id="439851"/>
    <lineage>
        <taxon>Bacteria</taxon>
        <taxon>Pseudomonadati</taxon>
        <taxon>Pseudomonadota</taxon>
        <taxon>Gammaproteobacteria</taxon>
        <taxon>Enterobacterales</taxon>
        <taxon>Enterobacteriaceae</taxon>
        <taxon>Salmonella</taxon>
    </lineage>
</organism>
<gene>
    <name evidence="1" type="ordered locus">SeD_B0055</name>
</gene>
<proteinExistence type="predicted"/>
<dbReference type="KEGG" id="sed:SeD_B0055"/>
<geneLocation type="plasmid" evidence="1 2">
    <name>pCT02021853_74</name>
</geneLocation>
<dbReference type="EMBL" id="CP001143">
    <property type="protein sequence ID" value="ACH73496.1"/>
    <property type="molecule type" value="Genomic_DNA"/>
</dbReference>
<protein>
    <submittedName>
        <fullName evidence="1">Uncharacterized protein</fullName>
    </submittedName>
</protein>
<dbReference type="Proteomes" id="UP000008322">
    <property type="component" value="Plasmid pCT02021853_74"/>
</dbReference>